<sequence>MSHGVRGESGAAARACWPSLTISSHVTAGALSCCQWSLCSAACLVQPHGLVQRRCRAPCSWSPAAAAHLRLTTRAPRLRLLVCAPCHPAPGTRDTLERPFPLGCRPAVSGAETSRRAPPLGPTWRPRSPSRNEPSHEPRVQTTCAWIEFVLVFASILMSRRSVSRRMAVCPCPGRNWLLHVHNN</sequence>
<gene>
    <name evidence="2" type="ORF">BDU57DRAFT_65699</name>
</gene>
<dbReference type="EMBL" id="ML979132">
    <property type="protein sequence ID" value="KAF1921901.1"/>
    <property type="molecule type" value="Genomic_DNA"/>
</dbReference>
<evidence type="ECO:0000313" key="3">
    <source>
        <dbReference type="Proteomes" id="UP000800096"/>
    </source>
</evidence>
<feature type="region of interest" description="Disordered" evidence="1">
    <location>
        <begin position="107"/>
        <end position="137"/>
    </location>
</feature>
<keyword evidence="3" id="KW-1185">Reference proteome</keyword>
<reference evidence="2" key="1">
    <citation type="journal article" date="2020" name="Stud. Mycol.">
        <title>101 Dothideomycetes genomes: a test case for predicting lifestyles and emergence of pathogens.</title>
        <authorList>
            <person name="Haridas S."/>
            <person name="Albert R."/>
            <person name="Binder M."/>
            <person name="Bloem J."/>
            <person name="Labutti K."/>
            <person name="Salamov A."/>
            <person name="Andreopoulos B."/>
            <person name="Baker S."/>
            <person name="Barry K."/>
            <person name="Bills G."/>
            <person name="Bluhm B."/>
            <person name="Cannon C."/>
            <person name="Castanera R."/>
            <person name="Culley D."/>
            <person name="Daum C."/>
            <person name="Ezra D."/>
            <person name="Gonzalez J."/>
            <person name="Henrissat B."/>
            <person name="Kuo A."/>
            <person name="Liang C."/>
            <person name="Lipzen A."/>
            <person name="Lutzoni F."/>
            <person name="Magnuson J."/>
            <person name="Mondo S."/>
            <person name="Nolan M."/>
            <person name="Ohm R."/>
            <person name="Pangilinan J."/>
            <person name="Park H.-J."/>
            <person name="Ramirez L."/>
            <person name="Alfaro M."/>
            <person name="Sun H."/>
            <person name="Tritt A."/>
            <person name="Yoshinaga Y."/>
            <person name="Zwiers L.-H."/>
            <person name="Turgeon B."/>
            <person name="Goodwin S."/>
            <person name="Spatafora J."/>
            <person name="Crous P."/>
            <person name="Grigoriev I."/>
        </authorList>
    </citation>
    <scope>NUCLEOTIDE SEQUENCE</scope>
    <source>
        <strain evidence="2">HMLAC05119</strain>
    </source>
</reference>
<proteinExistence type="predicted"/>
<dbReference type="Proteomes" id="UP000800096">
    <property type="component" value="Unassembled WGS sequence"/>
</dbReference>
<evidence type="ECO:0000313" key="2">
    <source>
        <dbReference type="EMBL" id="KAF1921901.1"/>
    </source>
</evidence>
<dbReference type="AlphaFoldDB" id="A0A6A5R1I2"/>
<name>A0A6A5R1I2_AMPQU</name>
<protein>
    <submittedName>
        <fullName evidence="2">Uncharacterized protein</fullName>
    </submittedName>
</protein>
<dbReference type="PROSITE" id="PS51257">
    <property type="entry name" value="PROKAR_LIPOPROTEIN"/>
    <property type="match status" value="1"/>
</dbReference>
<accession>A0A6A5R1I2</accession>
<organism evidence="2 3">
    <name type="scientific">Ampelomyces quisqualis</name>
    <name type="common">Powdery mildew agent</name>
    <dbReference type="NCBI Taxonomy" id="50730"/>
    <lineage>
        <taxon>Eukaryota</taxon>
        <taxon>Fungi</taxon>
        <taxon>Dikarya</taxon>
        <taxon>Ascomycota</taxon>
        <taxon>Pezizomycotina</taxon>
        <taxon>Dothideomycetes</taxon>
        <taxon>Pleosporomycetidae</taxon>
        <taxon>Pleosporales</taxon>
        <taxon>Pleosporineae</taxon>
        <taxon>Phaeosphaeriaceae</taxon>
        <taxon>Ampelomyces</taxon>
    </lineage>
</organism>
<evidence type="ECO:0000256" key="1">
    <source>
        <dbReference type="SAM" id="MobiDB-lite"/>
    </source>
</evidence>